<organism evidence="3 4">
    <name type="scientific">Selenomonas flueggei ATCC 43531</name>
    <dbReference type="NCBI Taxonomy" id="638302"/>
    <lineage>
        <taxon>Bacteria</taxon>
        <taxon>Bacillati</taxon>
        <taxon>Bacillota</taxon>
        <taxon>Negativicutes</taxon>
        <taxon>Selenomonadales</taxon>
        <taxon>Selenomonadaceae</taxon>
        <taxon>Selenomonas</taxon>
    </lineage>
</organism>
<evidence type="ECO:0000313" key="4">
    <source>
        <dbReference type="Proteomes" id="UP000005309"/>
    </source>
</evidence>
<dbReference type="Pfam" id="PF25583">
    <property type="entry name" value="WCX"/>
    <property type="match status" value="1"/>
</dbReference>
<comment type="caution">
    <text evidence="3">The sequence shown here is derived from an EMBL/GenBank/DDBJ whole genome shotgun (WGS) entry which is preliminary data.</text>
</comment>
<dbReference type="PANTHER" id="PTHR34580:SF1">
    <property type="entry name" value="PROTEIN PAFC"/>
    <property type="match status" value="1"/>
</dbReference>
<feature type="domain" description="WYL" evidence="1">
    <location>
        <begin position="144"/>
        <end position="217"/>
    </location>
</feature>
<evidence type="ECO:0000259" key="1">
    <source>
        <dbReference type="Pfam" id="PF13280"/>
    </source>
</evidence>
<evidence type="ECO:0000259" key="2">
    <source>
        <dbReference type="Pfam" id="PF25583"/>
    </source>
</evidence>
<dbReference type="eggNOG" id="COG2378">
    <property type="taxonomic scope" value="Bacteria"/>
</dbReference>
<dbReference type="Pfam" id="PF13280">
    <property type="entry name" value="WYL"/>
    <property type="match status" value="1"/>
</dbReference>
<dbReference type="STRING" id="638302.HMPREF0908_0086"/>
<dbReference type="OrthoDB" id="9772503at2"/>
<gene>
    <name evidence="3" type="ORF">HMPREF0908_0086</name>
</gene>
<dbReference type="RefSeq" id="WP_006691327.1">
    <property type="nucleotide sequence ID" value="NZ_GG694010.1"/>
</dbReference>
<dbReference type="PANTHER" id="PTHR34580">
    <property type="match status" value="1"/>
</dbReference>
<sequence length="332" mass="39078">MCLDLYANGNKKMLNMLILEILKDHTDADHPLTQQEIIDLLNRNYGMICDRRSVRNNIRSLQDMGYDICTQRGCYLVEREFDDAELRMLIDSVLFSKNISCTQAKRLIDKLKRFGNRYFHAKVTHVSNLPDIFHSDNKQTMLALDVLNDAIEANRKVSFIYNCYGMDFKLHPRRKEPYVVNPYQMVANNGRYYLIGNYDKYDDVSHYRIDHITSVTVLSESRKPKSKIKDFARGFNLPRHMAEHIYMYSGESVTVKFAAEMNLMDELVDWFGTDFRIHEMGHDTMMVTLTCNERAMMYWALQYGQHIEIKEPQSLRDSVRRIVQQMAGKYEI</sequence>
<keyword evidence="4" id="KW-1185">Reference proteome</keyword>
<name>C4V0Y1_9FIRM</name>
<dbReference type="InterPro" id="IPR026881">
    <property type="entry name" value="WYL_dom"/>
</dbReference>
<dbReference type="AlphaFoldDB" id="C4V0Y1"/>
<feature type="domain" description="WCX" evidence="2">
    <location>
        <begin position="252"/>
        <end position="327"/>
    </location>
</feature>
<protein>
    <submittedName>
        <fullName evidence="3">Uncharacterized protein</fullName>
    </submittedName>
</protein>
<reference evidence="3 4" key="1">
    <citation type="submission" date="2009-04" db="EMBL/GenBank/DDBJ databases">
        <authorList>
            <person name="Qin X."/>
            <person name="Bachman B."/>
            <person name="Battles P."/>
            <person name="Bell A."/>
            <person name="Bess C."/>
            <person name="Bickham C."/>
            <person name="Chaboub L."/>
            <person name="Chen D."/>
            <person name="Coyle M."/>
            <person name="Deiros D.R."/>
            <person name="Dinh H."/>
            <person name="Forbes L."/>
            <person name="Fowler G."/>
            <person name="Francisco L."/>
            <person name="Fu Q."/>
            <person name="Gubbala S."/>
            <person name="Hale W."/>
            <person name="Han Y."/>
            <person name="Hemphill L."/>
            <person name="Highlander S.K."/>
            <person name="Hirani K."/>
            <person name="Hogues M."/>
            <person name="Jackson L."/>
            <person name="Jakkamsetti A."/>
            <person name="Javaid M."/>
            <person name="Jiang H."/>
            <person name="Korchina V."/>
            <person name="Kovar C."/>
            <person name="Lara F."/>
            <person name="Lee S."/>
            <person name="Mata R."/>
            <person name="Mathew T."/>
            <person name="Moen C."/>
            <person name="Morales K."/>
            <person name="Munidasa M."/>
            <person name="Nazareth L."/>
            <person name="Ngo R."/>
            <person name="Nguyen L."/>
            <person name="Okwuonu G."/>
            <person name="Ongeri F."/>
            <person name="Patil S."/>
            <person name="Petrosino J."/>
            <person name="Pham C."/>
            <person name="Pham P."/>
            <person name="Pu L.-L."/>
            <person name="Puazo M."/>
            <person name="Raj R."/>
            <person name="Reid J."/>
            <person name="Rouhana J."/>
            <person name="Saada N."/>
            <person name="Shang Y."/>
            <person name="Simmons D."/>
            <person name="Thornton R."/>
            <person name="Warren J."/>
            <person name="Weissenberger G."/>
            <person name="Zhang J."/>
            <person name="Zhang L."/>
            <person name="Zhou C."/>
            <person name="Zhu D."/>
            <person name="Muzny D."/>
            <person name="Worley K."/>
            <person name="Gibbs R."/>
        </authorList>
    </citation>
    <scope>NUCLEOTIDE SEQUENCE [LARGE SCALE GENOMIC DNA]</scope>
    <source>
        <strain evidence="3 4">ATCC 43531</strain>
    </source>
</reference>
<evidence type="ECO:0000313" key="3">
    <source>
        <dbReference type="EMBL" id="EEQ49504.1"/>
    </source>
</evidence>
<proteinExistence type="predicted"/>
<dbReference type="InterPro" id="IPR057727">
    <property type="entry name" value="WCX_dom"/>
</dbReference>
<dbReference type="Proteomes" id="UP000005309">
    <property type="component" value="Unassembled WGS sequence"/>
</dbReference>
<dbReference type="PROSITE" id="PS52050">
    <property type="entry name" value="WYL"/>
    <property type="match status" value="1"/>
</dbReference>
<dbReference type="EMBL" id="ACLA01000002">
    <property type="protein sequence ID" value="EEQ49504.1"/>
    <property type="molecule type" value="Genomic_DNA"/>
</dbReference>
<dbReference type="HOGENOM" id="CLU_053686_1_0_9"/>
<dbReference type="InterPro" id="IPR051534">
    <property type="entry name" value="CBASS_pafABC_assoc_protein"/>
</dbReference>
<accession>C4V0Y1</accession>